<dbReference type="AlphaFoldDB" id="A0A5J4VX73"/>
<evidence type="ECO:0000313" key="2">
    <source>
        <dbReference type="Proteomes" id="UP000324800"/>
    </source>
</evidence>
<dbReference type="EMBL" id="SNRW01004492">
    <property type="protein sequence ID" value="KAA6387158.1"/>
    <property type="molecule type" value="Genomic_DNA"/>
</dbReference>
<proteinExistence type="predicted"/>
<accession>A0A5J4VX73</accession>
<protein>
    <submittedName>
        <fullName evidence="1">Uncharacterized protein</fullName>
    </submittedName>
</protein>
<gene>
    <name evidence="1" type="ORF">EZS28_017314</name>
</gene>
<name>A0A5J4VX73_9EUKA</name>
<sequence>MRCLYSYSVRKDNLIVPLLPSYYSSLPSELILDSCDNRCEPNAKRRFIVVAEDIVANIEIRITDKKGIQSYKCTLEIYYFQISAPEQISQSRFGFKMLIYFGASFKIFLSSFQKNISAAIPVFMRALKRSKVSTTFLRYCTITTIFRQI</sequence>
<comment type="caution">
    <text evidence="1">The sequence shown here is derived from an EMBL/GenBank/DDBJ whole genome shotgun (WGS) entry which is preliminary data.</text>
</comment>
<dbReference type="Proteomes" id="UP000324800">
    <property type="component" value="Unassembled WGS sequence"/>
</dbReference>
<reference evidence="1 2" key="1">
    <citation type="submission" date="2019-03" db="EMBL/GenBank/DDBJ databases">
        <title>Single cell metagenomics reveals metabolic interactions within the superorganism composed of flagellate Streblomastix strix and complex community of Bacteroidetes bacteria on its surface.</title>
        <authorList>
            <person name="Treitli S.C."/>
            <person name="Kolisko M."/>
            <person name="Husnik F."/>
            <person name="Keeling P."/>
            <person name="Hampl V."/>
        </authorList>
    </citation>
    <scope>NUCLEOTIDE SEQUENCE [LARGE SCALE GENOMIC DNA]</scope>
    <source>
        <strain evidence="1">ST1C</strain>
    </source>
</reference>
<organism evidence="1 2">
    <name type="scientific">Streblomastix strix</name>
    <dbReference type="NCBI Taxonomy" id="222440"/>
    <lineage>
        <taxon>Eukaryota</taxon>
        <taxon>Metamonada</taxon>
        <taxon>Preaxostyla</taxon>
        <taxon>Oxymonadida</taxon>
        <taxon>Streblomastigidae</taxon>
        <taxon>Streblomastix</taxon>
    </lineage>
</organism>
<evidence type="ECO:0000313" key="1">
    <source>
        <dbReference type="EMBL" id="KAA6387158.1"/>
    </source>
</evidence>